<keyword evidence="1" id="KW-0805">Transcription regulation</keyword>
<evidence type="ECO:0000256" key="1">
    <source>
        <dbReference type="ARBA" id="ARBA00023015"/>
    </source>
</evidence>
<accession>A0A3P5WN25</accession>
<reference evidence="5 6" key="1">
    <citation type="submission" date="2018-11" db="EMBL/GenBank/DDBJ databases">
        <authorList>
            <person name="Criscuolo A."/>
        </authorList>
    </citation>
    <scope>NUCLEOTIDE SEQUENCE [LARGE SCALE GENOMIC DNA]</scope>
    <source>
        <strain evidence="5">ACIP111625</strain>
    </source>
</reference>
<dbReference type="AlphaFoldDB" id="A0A3P5WN25"/>
<dbReference type="PANTHER" id="PTHR44688">
    <property type="entry name" value="DNA-BINDING TRANSCRIPTIONAL ACTIVATOR DEVR_DOSR"/>
    <property type="match status" value="1"/>
</dbReference>
<evidence type="ECO:0000256" key="3">
    <source>
        <dbReference type="ARBA" id="ARBA00023163"/>
    </source>
</evidence>
<dbReference type="Gene3D" id="1.10.10.10">
    <property type="entry name" value="Winged helix-like DNA-binding domain superfamily/Winged helix DNA-binding domain"/>
    <property type="match status" value="1"/>
</dbReference>
<dbReference type="InterPro" id="IPR016032">
    <property type="entry name" value="Sig_transdc_resp-reg_C-effctor"/>
</dbReference>
<evidence type="ECO:0000313" key="5">
    <source>
        <dbReference type="EMBL" id="VDC22362.1"/>
    </source>
</evidence>
<protein>
    <submittedName>
        <fullName evidence="5">Transcriptional regulatory protein UhpA</fullName>
    </submittedName>
</protein>
<evidence type="ECO:0000256" key="2">
    <source>
        <dbReference type="ARBA" id="ARBA00023125"/>
    </source>
</evidence>
<dbReference type="Pfam" id="PF00196">
    <property type="entry name" value="GerE"/>
    <property type="match status" value="1"/>
</dbReference>
<dbReference type="InterPro" id="IPR000792">
    <property type="entry name" value="Tscrpt_reg_LuxR_C"/>
</dbReference>
<dbReference type="GO" id="GO:0006355">
    <property type="term" value="P:regulation of DNA-templated transcription"/>
    <property type="evidence" value="ECO:0007669"/>
    <property type="project" value="InterPro"/>
</dbReference>
<dbReference type="Proteomes" id="UP000277498">
    <property type="component" value="Unassembled WGS sequence"/>
</dbReference>
<organism evidence="5 6">
    <name type="scientific">Pseudogemmobacter humi</name>
    <dbReference type="NCBI Taxonomy" id="2483812"/>
    <lineage>
        <taxon>Bacteria</taxon>
        <taxon>Pseudomonadati</taxon>
        <taxon>Pseudomonadota</taxon>
        <taxon>Alphaproteobacteria</taxon>
        <taxon>Rhodobacterales</taxon>
        <taxon>Paracoccaceae</taxon>
        <taxon>Pseudogemmobacter</taxon>
    </lineage>
</organism>
<dbReference type="PRINTS" id="PR00038">
    <property type="entry name" value="HTHLUXR"/>
</dbReference>
<keyword evidence="3" id="KW-0804">Transcription</keyword>
<evidence type="ECO:0000313" key="6">
    <source>
        <dbReference type="Proteomes" id="UP000277498"/>
    </source>
</evidence>
<dbReference type="PROSITE" id="PS50043">
    <property type="entry name" value="HTH_LUXR_2"/>
    <property type="match status" value="1"/>
</dbReference>
<dbReference type="Gene3D" id="3.30.450.20">
    <property type="entry name" value="PAS domain"/>
    <property type="match status" value="1"/>
</dbReference>
<feature type="domain" description="HTH luxR-type" evidence="4">
    <location>
        <begin position="135"/>
        <end position="198"/>
    </location>
</feature>
<dbReference type="InterPro" id="IPR035965">
    <property type="entry name" value="PAS-like_dom_sf"/>
</dbReference>
<dbReference type="SUPFAM" id="SSF46894">
    <property type="entry name" value="C-terminal effector domain of the bipartite response regulators"/>
    <property type="match status" value="1"/>
</dbReference>
<keyword evidence="6" id="KW-1185">Reference proteome</keyword>
<dbReference type="GO" id="GO:0003677">
    <property type="term" value="F:DNA binding"/>
    <property type="evidence" value="ECO:0007669"/>
    <property type="project" value="UniProtKB-KW"/>
</dbReference>
<dbReference type="SMART" id="SM00421">
    <property type="entry name" value="HTH_LUXR"/>
    <property type="match status" value="1"/>
</dbReference>
<dbReference type="SUPFAM" id="SSF55785">
    <property type="entry name" value="PYP-like sensor domain (PAS domain)"/>
    <property type="match status" value="1"/>
</dbReference>
<dbReference type="InterPro" id="IPR036388">
    <property type="entry name" value="WH-like_DNA-bd_sf"/>
</dbReference>
<keyword evidence="2" id="KW-0238">DNA-binding</keyword>
<sequence length="198" mass="22567">MGEAHRPRELAGRMSDTDLDYRRIFLGLPVAAIIARNRVMVDCNDVTLSLFRAERGDIVGNLFEVLYPNHTEFEAAGQRMEPLLAARLSRSDDRIMRRIDGTHFWVTVRGHAFNRKVPHEVTAWTFSELSDDAGQQRTAVALTRRERDVAALLIDRMTSKQIAKSLNISPKTVDIHRAGLLRKYAVRNTDDLIRCLLN</sequence>
<name>A0A3P5WN25_9RHOB</name>
<evidence type="ECO:0000259" key="4">
    <source>
        <dbReference type="PROSITE" id="PS50043"/>
    </source>
</evidence>
<dbReference type="EMBL" id="UXAW01000041">
    <property type="protein sequence ID" value="VDC22362.1"/>
    <property type="molecule type" value="Genomic_DNA"/>
</dbReference>
<proteinExistence type="predicted"/>
<dbReference type="PANTHER" id="PTHR44688:SF16">
    <property type="entry name" value="DNA-BINDING TRANSCRIPTIONAL ACTIVATOR DEVR_DOSR"/>
    <property type="match status" value="1"/>
</dbReference>
<gene>
    <name evidence="5" type="primary">uhpA_1</name>
    <name evidence="5" type="ORF">XINFAN_00763</name>
</gene>
<dbReference type="CDD" id="cd06170">
    <property type="entry name" value="LuxR_C_like"/>
    <property type="match status" value="1"/>
</dbReference>